<gene>
    <name evidence="2" type="ORF">LSALG_LOCUS2106</name>
</gene>
<sequence>MAKKTQPRREKPDSQSFWVGSGCSYRVSGHYQARTNYSKQGMDVFLIEEENHKYEERLGRKMCGGLIKEIETGHMDEDDHEAEDVDVDVNEDDLSSPRFFKKDNGPDVDMGENVSLGEPLKEVDDNEDVYPELPNIFNESYTRRSRNLC</sequence>
<name>A0AA35Y783_LACSI</name>
<proteinExistence type="predicted"/>
<dbReference type="EMBL" id="OX465086">
    <property type="protein sequence ID" value="CAI9261316.1"/>
    <property type="molecule type" value="Genomic_DNA"/>
</dbReference>
<feature type="region of interest" description="Disordered" evidence="1">
    <location>
        <begin position="87"/>
        <end position="114"/>
    </location>
</feature>
<evidence type="ECO:0000313" key="2">
    <source>
        <dbReference type="EMBL" id="CAI9261316.1"/>
    </source>
</evidence>
<evidence type="ECO:0000313" key="3">
    <source>
        <dbReference type="Proteomes" id="UP001177003"/>
    </source>
</evidence>
<dbReference type="AlphaFoldDB" id="A0AA35Y783"/>
<reference evidence="2" key="1">
    <citation type="submission" date="2023-04" db="EMBL/GenBank/DDBJ databases">
        <authorList>
            <person name="Vijverberg K."/>
            <person name="Xiong W."/>
            <person name="Schranz E."/>
        </authorList>
    </citation>
    <scope>NUCLEOTIDE SEQUENCE</scope>
</reference>
<accession>A0AA35Y783</accession>
<protein>
    <submittedName>
        <fullName evidence="2">Uncharacterized protein</fullName>
    </submittedName>
</protein>
<organism evidence="2 3">
    <name type="scientific">Lactuca saligna</name>
    <name type="common">Willowleaf lettuce</name>
    <dbReference type="NCBI Taxonomy" id="75948"/>
    <lineage>
        <taxon>Eukaryota</taxon>
        <taxon>Viridiplantae</taxon>
        <taxon>Streptophyta</taxon>
        <taxon>Embryophyta</taxon>
        <taxon>Tracheophyta</taxon>
        <taxon>Spermatophyta</taxon>
        <taxon>Magnoliopsida</taxon>
        <taxon>eudicotyledons</taxon>
        <taxon>Gunneridae</taxon>
        <taxon>Pentapetalae</taxon>
        <taxon>asterids</taxon>
        <taxon>campanulids</taxon>
        <taxon>Asterales</taxon>
        <taxon>Asteraceae</taxon>
        <taxon>Cichorioideae</taxon>
        <taxon>Cichorieae</taxon>
        <taxon>Lactucinae</taxon>
        <taxon>Lactuca</taxon>
    </lineage>
</organism>
<dbReference type="Proteomes" id="UP001177003">
    <property type="component" value="Chromosome 0"/>
</dbReference>
<evidence type="ECO:0000256" key="1">
    <source>
        <dbReference type="SAM" id="MobiDB-lite"/>
    </source>
</evidence>
<keyword evidence="3" id="KW-1185">Reference proteome</keyword>